<dbReference type="Proteomes" id="UP001597344">
    <property type="component" value="Unassembled WGS sequence"/>
</dbReference>
<protein>
    <submittedName>
        <fullName evidence="1">GxxExxY protein</fullName>
    </submittedName>
</protein>
<evidence type="ECO:0000313" key="1">
    <source>
        <dbReference type="EMBL" id="MFD2187263.1"/>
    </source>
</evidence>
<gene>
    <name evidence="1" type="ORF">ACFSJT_10730</name>
</gene>
<organism evidence="1 2">
    <name type="scientific">Aquimarina celericrescens</name>
    <dbReference type="NCBI Taxonomy" id="1964542"/>
    <lineage>
        <taxon>Bacteria</taxon>
        <taxon>Pseudomonadati</taxon>
        <taxon>Bacteroidota</taxon>
        <taxon>Flavobacteriia</taxon>
        <taxon>Flavobacteriales</taxon>
        <taxon>Flavobacteriaceae</taxon>
        <taxon>Aquimarina</taxon>
    </lineage>
</organism>
<reference evidence="2" key="1">
    <citation type="journal article" date="2019" name="Int. J. Syst. Evol. Microbiol.">
        <title>The Global Catalogue of Microorganisms (GCM) 10K type strain sequencing project: providing services to taxonomists for standard genome sequencing and annotation.</title>
        <authorList>
            <consortium name="The Broad Institute Genomics Platform"/>
            <consortium name="The Broad Institute Genome Sequencing Center for Infectious Disease"/>
            <person name="Wu L."/>
            <person name="Ma J."/>
        </authorList>
    </citation>
    <scope>NUCLEOTIDE SEQUENCE [LARGE SCALE GENOMIC DNA]</scope>
    <source>
        <strain evidence="2">DT92</strain>
    </source>
</reference>
<proteinExistence type="predicted"/>
<evidence type="ECO:0000313" key="2">
    <source>
        <dbReference type="Proteomes" id="UP001597344"/>
    </source>
</evidence>
<comment type="caution">
    <text evidence="1">The sequence shown here is derived from an EMBL/GenBank/DDBJ whole genome shotgun (WGS) entry which is preliminary data.</text>
</comment>
<name>A0ABW5AWA1_9FLAO</name>
<dbReference type="RefSeq" id="WP_378320258.1">
    <property type="nucleotide sequence ID" value="NZ_JBHUHY010000009.1"/>
</dbReference>
<dbReference type="Pfam" id="PF13366">
    <property type="entry name" value="PDDEXK_3"/>
    <property type="match status" value="1"/>
</dbReference>
<dbReference type="InterPro" id="IPR026350">
    <property type="entry name" value="GxxExxY"/>
</dbReference>
<sequence length="123" mass="14143">MTEDEISRIVIGCAIEVHKNLGPGLLESAYQECLCYELKNKGLEIQKEKALPVIYKDIKLDQGYRIDILIENKVVIELKTVEYFTDVHSAQILTYLKLGEYKLGLLINFHVSLLKNGIKRFIM</sequence>
<keyword evidence="2" id="KW-1185">Reference proteome</keyword>
<dbReference type="EMBL" id="JBHUHY010000009">
    <property type="protein sequence ID" value="MFD2187263.1"/>
    <property type="molecule type" value="Genomic_DNA"/>
</dbReference>
<dbReference type="NCBIfam" id="TIGR04256">
    <property type="entry name" value="GxxExxY"/>
    <property type="match status" value="1"/>
</dbReference>
<accession>A0ABW5AWA1</accession>